<dbReference type="RefSeq" id="WP_018324790.1">
    <property type="nucleotide sequence ID" value="NZ_JACHBK010000003.1"/>
</dbReference>
<dbReference type="Pfam" id="PF03937">
    <property type="entry name" value="Sdh5"/>
    <property type="match status" value="1"/>
</dbReference>
<proteinExistence type="inferred from homology"/>
<keyword evidence="5" id="KW-1185">Reference proteome</keyword>
<dbReference type="Proteomes" id="UP000585507">
    <property type="component" value="Unassembled WGS sequence"/>
</dbReference>
<dbReference type="GO" id="GO:0006099">
    <property type="term" value="P:tricarboxylic acid cycle"/>
    <property type="evidence" value="ECO:0007669"/>
    <property type="project" value="TreeGrafter"/>
</dbReference>
<dbReference type="EMBL" id="JACHBK010000003">
    <property type="protein sequence ID" value="MBB5534643.1"/>
    <property type="molecule type" value="Genomic_DNA"/>
</dbReference>
<reference evidence="4 5" key="1">
    <citation type="submission" date="2020-08" db="EMBL/GenBank/DDBJ databases">
        <title>Genomic Encyclopedia of Type Strains, Phase IV (KMG-V): Genome sequencing to study the core and pangenomes of soil and plant-associated prokaryotes.</title>
        <authorList>
            <person name="Whitman W."/>
        </authorList>
    </citation>
    <scope>NUCLEOTIDE SEQUENCE [LARGE SCALE GENOMIC DNA]</scope>
    <source>
        <strain evidence="4 5">SEMIA 4084</strain>
    </source>
</reference>
<dbReference type="AlphaFoldDB" id="A0A7W8U8F7"/>
<accession>A0A7W8U8F7</accession>
<comment type="similarity">
    <text evidence="1">Belongs to the SdhE FAD assembly factor family.</text>
</comment>
<gene>
    <name evidence="4" type="ORF">GGD55_001326</name>
</gene>
<keyword evidence="3" id="KW-0143">Chaperone</keyword>
<dbReference type="PANTHER" id="PTHR12469">
    <property type="entry name" value="PROTEIN EMI5 HOMOLOG, MITOCHONDRIAL"/>
    <property type="match status" value="1"/>
</dbReference>
<evidence type="ECO:0000313" key="5">
    <source>
        <dbReference type="Proteomes" id="UP000585507"/>
    </source>
</evidence>
<dbReference type="InterPro" id="IPR005631">
    <property type="entry name" value="SDH"/>
</dbReference>
<evidence type="ECO:0000313" key="4">
    <source>
        <dbReference type="EMBL" id="MBB5534643.1"/>
    </source>
</evidence>
<evidence type="ECO:0000256" key="1">
    <source>
        <dbReference type="ARBA" id="ARBA00008571"/>
    </source>
</evidence>
<name>A0A7W8U8F7_9HYPH</name>
<protein>
    <recommendedName>
        <fullName evidence="2">FAD assembly factor SdhE</fullName>
    </recommendedName>
</protein>
<evidence type="ECO:0000256" key="2">
    <source>
        <dbReference type="ARBA" id="ARBA00019418"/>
    </source>
</evidence>
<sequence length="105" mass="12288">MTGITRTSADLDPRRRRILFRAWHRGIREMDLVFGQFADNELAGLADADLDELETIMAEEDNDLVKWIIGERPVPQHYRTPLFERIASYRPDFDKLLAAENKDDR</sequence>
<dbReference type="PANTHER" id="PTHR12469:SF2">
    <property type="entry name" value="SUCCINATE DEHYDROGENASE ASSEMBLY FACTOR 2, MITOCHONDRIAL"/>
    <property type="match status" value="1"/>
</dbReference>
<dbReference type="InterPro" id="IPR036714">
    <property type="entry name" value="SDH_sf"/>
</dbReference>
<organism evidence="4 5">
    <name type="scientific">Rhizobium giardinii</name>
    <dbReference type="NCBI Taxonomy" id="56731"/>
    <lineage>
        <taxon>Bacteria</taxon>
        <taxon>Pseudomonadati</taxon>
        <taxon>Pseudomonadota</taxon>
        <taxon>Alphaproteobacteria</taxon>
        <taxon>Hyphomicrobiales</taxon>
        <taxon>Rhizobiaceae</taxon>
        <taxon>Rhizobium/Agrobacterium group</taxon>
        <taxon>Rhizobium</taxon>
    </lineage>
</organism>
<dbReference type="Gene3D" id="1.10.150.250">
    <property type="entry name" value="Flavinator of succinate dehydrogenase"/>
    <property type="match status" value="1"/>
</dbReference>
<evidence type="ECO:0000256" key="3">
    <source>
        <dbReference type="ARBA" id="ARBA00023186"/>
    </source>
</evidence>
<comment type="caution">
    <text evidence="4">The sequence shown here is derived from an EMBL/GenBank/DDBJ whole genome shotgun (WGS) entry which is preliminary data.</text>
</comment>
<dbReference type="SUPFAM" id="SSF109910">
    <property type="entry name" value="YgfY-like"/>
    <property type="match status" value="1"/>
</dbReference>